<dbReference type="InterPro" id="IPR020901">
    <property type="entry name" value="Prtase_inh_Kunz-CS"/>
</dbReference>
<organism evidence="3">
    <name type="scientific">Amblyomma americanum</name>
    <name type="common">Lone star tick</name>
    <dbReference type="NCBI Taxonomy" id="6943"/>
    <lineage>
        <taxon>Eukaryota</taxon>
        <taxon>Metazoa</taxon>
        <taxon>Ecdysozoa</taxon>
        <taxon>Arthropoda</taxon>
        <taxon>Chelicerata</taxon>
        <taxon>Arachnida</taxon>
        <taxon>Acari</taxon>
        <taxon>Parasitiformes</taxon>
        <taxon>Ixodida</taxon>
        <taxon>Ixodoidea</taxon>
        <taxon>Ixodidae</taxon>
        <taxon>Amblyomminae</taxon>
        <taxon>Amblyomma</taxon>
    </lineage>
</organism>
<feature type="chain" id="PRO_5002212974" evidence="1">
    <location>
        <begin position="21"/>
        <end position="107"/>
    </location>
</feature>
<evidence type="ECO:0000256" key="1">
    <source>
        <dbReference type="SAM" id="SignalP"/>
    </source>
</evidence>
<sequence>MNACILVFLASVTLFHSTAATVGAYNPELDMCREPPPMENSCGQETNVERWYFNATQETCLSFKYFGCGESINNFPEKDICQQACQAVSRSLRTEPLWFYNTTEKTD</sequence>
<evidence type="ECO:0000259" key="2">
    <source>
        <dbReference type="PROSITE" id="PS50279"/>
    </source>
</evidence>
<name>A0A0C9SD14_AMBAM</name>
<dbReference type="PANTHER" id="PTHR47248:SF7">
    <property type="entry name" value="BPTI_KUNITZ INHIBITOR DOMAIN-CONTAINING PROTEIN"/>
    <property type="match status" value="1"/>
</dbReference>
<keyword evidence="1" id="KW-0732">Signal</keyword>
<dbReference type="PROSITE" id="PS50279">
    <property type="entry name" value="BPTI_KUNITZ_2"/>
    <property type="match status" value="1"/>
</dbReference>
<dbReference type="PANTHER" id="PTHR47248">
    <property type="entry name" value="PROTEIN CBG06772"/>
    <property type="match status" value="1"/>
</dbReference>
<dbReference type="Gene3D" id="4.10.410.10">
    <property type="entry name" value="Pancreatic trypsin inhibitor Kunitz domain"/>
    <property type="match status" value="1"/>
</dbReference>
<protein>
    <submittedName>
        <fullName evidence="3">Putative bpti/kunitz family of serine protease inhibitor</fullName>
    </submittedName>
</protein>
<feature type="domain" description="BPTI/Kunitz inhibitor" evidence="2">
    <location>
        <begin position="32"/>
        <end position="85"/>
    </location>
</feature>
<dbReference type="Pfam" id="PF00014">
    <property type="entry name" value="Kunitz_BPTI"/>
    <property type="match status" value="1"/>
</dbReference>
<accession>A0A0C9SD14</accession>
<dbReference type="InterPro" id="IPR036880">
    <property type="entry name" value="Kunitz_BPTI_sf"/>
</dbReference>
<feature type="signal peptide" evidence="1">
    <location>
        <begin position="1"/>
        <end position="20"/>
    </location>
</feature>
<dbReference type="InterPro" id="IPR002223">
    <property type="entry name" value="Kunitz_BPTI"/>
</dbReference>
<reference evidence="3" key="1">
    <citation type="journal article" date="2015" name="PLoS ONE">
        <title>An Insight into the Sialome of the Lone Star Tick, Amblyomma americanum, with a Glimpse on Its Time Dependent Gene Expression.</title>
        <authorList>
            <person name="Karim S."/>
            <person name="Ribeiro J.M."/>
        </authorList>
    </citation>
    <scope>NUCLEOTIDE SEQUENCE</scope>
    <source>
        <tissue evidence="3">Salivary gland</tissue>
    </source>
</reference>
<dbReference type="EMBL" id="GBZX01000973">
    <property type="protein sequence ID" value="JAG91767.1"/>
    <property type="molecule type" value="mRNA"/>
</dbReference>
<dbReference type="PROSITE" id="PS00280">
    <property type="entry name" value="BPTI_KUNITZ_1"/>
    <property type="match status" value="1"/>
</dbReference>
<dbReference type="SUPFAM" id="SSF57362">
    <property type="entry name" value="BPTI-like"/>
    <property type="match status" value="1"/>
</dbReference>
<dbReference type="InterPro" id="IPR052861">
    <property type="entry name" value="BPTI/Kunitz_domain"/>
</dbReference>
<evidence type="ECO:0000313" key="3">
    <source>
        <dbReference type="EMBL" id="JAG91767.1"/>
    </source>
</evidence>
<proteinExistence type="evidence at transcript level"/>
<dbReference type="CDD" id="cd00109">
    <property type="entry name" value="Kunitz-type"/>
    <property type="match status" value="1"/>
</dbReference>
<dbReference type="AlphaFoldDB" id="A0A0C9SD14"/>
<dbReference type="SMART" id="SM00131">
    <property type="entry name" value="KU"/>
    <property type="match status" value="1"/>
</dbReference>
<dbReference type="GO" id="GO:0004867">
    <property type="term" value="F:serine-type endopeptidase inhibitor activity"/>
    <property type="evidence" value="ECO:0007669"/>
    <property type="project" value="InterPro"/>
</dbReference>